<dbReference type="PANTHER" id="PTHR13230">
    <property type="entry name" value="GENERAL TRANSCRIPTION FACTOR IIIC, POLYPEPTIDE 5"/>
    <property type="match status" value="1"/>
</dbReference>
<dbReference type="GO" id="GO:0001003">
    <property type="term" value="F:RNA polymerase III type 2 promoter sequence-specific DNA binding"/>
    <property type="evidence" value="ECO:0007669"/>
    <property type="project" value="TreeGrafter"/>
</dbReference>
<dbReference type="InterPro" id="IPR040454">
    <property type="entry name" value="TF_IIIC_Tfc1/Sfc1"/>
</dbReference>
<evidence type="ECO:0000313" key="3">
    <source>
        <dbReference type="Proteomes" id="UP000243348"/>
    </source>
</evidence>
<feature type="domain" description="Transcription factor IIIC subunit 5 HTH" evidence="1">
    <location>
        <begin position="165"/>
        <end position="303"/>
    </location>
</feature>
<dbReference type="AlphaFoldDB" id="J7G3F3"/>
<evidence type="ECO:0000259" key="1">
    <source>
        <dbReference type="Pfam" id="PF09734"/>
    </source>
</evidence>
<gene>
    <name evidence="2" type="primary">trf</name>
    <name evidence="2" type="ORF">CMESO_427</name>
</gene>
<dbReference type="Proteomes" id="UP000243348">
    <property type="component" value="Nucleomorph 3"/>
</dbReference>
<dbReference type="Pfam" id="PF09734">
    <property type="entry name" value="Tau95"/>
    <property type="match status" value="1"/>
</dbReference>
<geneLocation type="nucleomorph" evidence="2"/>
<keyword evidence="2" id="KW-0542">Nucleomorph</keyword>
<protein>
    <submittedName>
        <fullName evidence="2">Transcription factor subunit</fullName>
    </submittedName>
</protein>
<dbReference type="PANTHER" id="PTHR13230:SF5">
    <property type="entry name" value="GENERAL TRANSCRIPTION FACTOR 3C POLYPEPTIDE 5"/>
    <property type="match status" value="1"/>
</dbReference>
<evidence type="ECO:0000313" key="2">
    <source>
        <dbReference type="EMBL" id="AFP65579.1"/>
    </source>
</evidence>
<organism evidence="2 3">
    <name type="scientific">Chroomonas mesostigmatica CCMP1168</name>
    <dbReference type="NCBI Taxonomy" id="1195612"/>
    <lineage>
        <taxon>Eukaryota</taxon>
        <taxon>Cryptophyceae</taxon>
        <taxon>Pyrenomonadales</taxon>
        <taxon>Chroomonadaceae</taxon>
        <taxon>Chroomonas</taxon>
    </lineage>
</organism>
<name>J7G3F3_9CRYP</name>
<sequence length="386" mass="46816">MPKIFSGLCADIPRLFTNQKKNKLFFLFKLSQLIHKNFCNLIYFNCVMKNKNMSPKLMIGEILNTSNFLIEINIEKKTNVIRKISFFFDLKKIIKFRKYYDFHYFSSSTDNFFLSREKKNFEKKKNQHCKIKKLFVPIDIIPVFFLKYSEFKNKKKKVISFFLKKKCSTSFFIKNHREKTRMPILGIDRRSFPKNQEKFDFLVDFKKGYIPWVSCKKLQKKLFSAPLFSVGLMIKFFKKRPIWTVEILDKFFPPSLKRYIKKILPTICYRFYKINPYQKAWIRNGYDPRGNRKSRIYQTLDLRKSKKKKKAEHKLKKYKKNNLVLDNFFVRKKTQKNTLFVQICDLFDGNIKRILLQNKKSYLSFFIHYHSGWFLSNIMQKIKFIS</sequence>
<reference evidence="2 3" key="1">
    <citation type="journal article" date="2012" name="Genome Biol. Evol.">
        <title>Nucleomorph genome sequence of the cryptophyte alga Chroomonas mesostigmatica CCMP1168 reveals lineage-specific gene loss and genome complexity.</title>
        <authorList>
            <person name="Moore C.E."/>
            <person name="Curtis B."/>
            <person name="Mills T."/>
            <person name="Tanifuji G."/>
            <person name="Archibald J.M."/>
        </authorList>
    </citation>
    <scope>NUCLEOTIDE SEQUENCE [LARGE SCALE GENOMIC DNA]</scope>
    <source>
        <strain evidence="2 3">CCMP1168</strain>
    </source>
</reference>
<dbReference type="GO" id="GO:0001002">
    <property type="term" value="F:RNA polymerase III type 1 promoter sequence-specific DNA binding"/>
    <property type="evidence" value="ECO:0007669"/>
    <property type="project" value="TreeGrafter"/>
</dbReference>
<dbReference type="EMBL" id="CP003682">
    <property type="protein sequence ID" value="AFP65579.1"/>
    <property type="molecule type" value="Genomic_DNA"/>
</dbReference>
<accession>J7G3F3</accession>
<dbReference type="GO" id="GO:0006384">
    <property type="term" value="P:transcription initiation at RNA polymerase III promoter"/>
    <property type="evidence" value="ECO:0007669"/>
    <property type="project" value="InterPro"/>
</dbReference>
<dbReference type="GO" id="GO:0000127">
    <property type="term" value="C:transcription factor TFIIIC complex"/>
    <property type="evidence" value="ECO:0007669"/>
    <property type="project" value="InterPro"/>
</dbReference>
<dbReference type="InterPro" id="IPR019136">
    <property type="entry name" value="TF_IIIC_su-5_HTH"/>
</dbReference>
<proteinExistence type="predicted"/>